<proteinExistence type="predicted"/>
<reference evidence="2 3" key="1">
    <citation type="submission" date="2018-06" db="EMBL/GenBank/DDBJ databases">
        <title>Genomic Encyclopedia of Type Strains, Phase III (KMG-III): the genomes of soil and plant-associated and newly described type strains.</title>
        <authorList>
            <person name="Whitman W."/>
        </authorList>
    </citation>
    <scope>NUCLEOTIDE SEQUENCE [LARGE SCALE GENOMIC DNA]</scope>
    <source>
        <strain evidence="2 3">CGMCC 1.12504</strain>
    </source>
</reference>
<feature type="signal peptide" evidence="1">
    <location>
        <begin position="1"/>
        <end position="17"/>
    </location>
</feature>
<organism evidence="2 3">
    <name type="scientific">Flavobacterium lacus</name>
    <dbReference type="NCBI Taxonomy" id="1353778"/>
    <lineage>
        <taxon>Bacteria</taxon>
        <taxon>Pseudomonadati</taxon>
        <taxon>Bacteroidota</taxon>
        <taxon>Flavobacteriia</taxon>
        <taxon>Flavobacteriales</taxon>
        <taxon>Flavobacteriaceae</taxon>
        <taxon>Flavobacterium</taxon>
    </lineage>
</organism>
<keyword evidence="1" id="KW-0732">Signal</keyword>
<protein>
    <recommendedName>
        <fullName evidence="4">NIPSNAP protein</fullName>
    </recommendedName>
</protein>
<evidence type="ECO:0000256" key="1">
    <source>
        <dbReference type="SAM" id="SignalP"/>
    </source>
</evidence>
<dbReference type="AlphaFoldDB" id="A0A328WQ11"/>
<gene>
    <name evidence="2" type="ORF">B0I10_10540</name>
</gene>
<dbReference type="Proteomes" id="UP000249518">
    <property type="component" value="Unassembled WGS sequence"/>
</dbReference>
<sequence length="240" mass="27495">MKKLLFLVLLLPVIAMAQVAERQILTMSELTIKQGHNEQFKAGVKMYKECYEKNKGTESWNLWSRIQGEGTVYALTGLVKNWAELDKDDEAGKACRDIVINMIMPHIEKSVYHLASTMPEMSTKKVTPDRTVVWVTYFRVKNSTVFNATLKEVHNTLKAVEGDIRGSWYSFMGGAEDAPDYMVTTSYKDLAEMDIEKDGVWKIMENKHGVKKAEQVRNDFRGAIDDSWGYTYILNKEMSK</sequence>
<evidence type="ECO:0000313" key="3">
    <source>
        <dbReference type="Proteomes" id="UP000249518"/>
    </source>
</evidence>
<evidence type="ECO:0008006" key="4">
    <source>
        <dbReference type="Google" id="ProtNLM"/>
    </source>
</evidence>
<accession>A0A328WQ11</accession>
<feature type="chain" id="PRO_5016312717" description="NIPSNAP protein" evidence="1">
    <location>
        <begin position="18"/>
        <end position="240"/>
    </location>
</feature>
<dbReference type="OrthoDB" id="6235707at2"/>
<name>A0A328WQ11_9FLAO</name>
<dbReference type="RefSeq" id="WP_112085626.1">
    <property type="nucleotide sequence ID" value="NZ_QLSV01000005.1"/>
</dbReference>
<dbReference type="EMBL" id="QLSV01000005">
    <property type="protein sequence ID" value="RAR48432.1"/>
    <property type="molecule type" value="Genomic_DNA"/>
</dbReference>
<evidence type="ECO:0000313" key="2">
    <source>
        <dbReference type="EMBL" id="RAR48432.1"/>
    </source>
</evidence>
<comment type="caution">
    <text evidence="2">The sequence shown here is derived from an EMBL/GenBank/DDBJ whole genome shotgun (WGS) entry which is preliminary data.</text>
</comment>
<keyword evidence="3" id="KW-1185">Reference proteome</keyword>